<proteinExistence type="predicted"/>
<name>A0AAV1B3N7_VICFA</name>
<keyword evidence="3" id="KW-1185">Reference proteome</keyword>
<dbReference type="Proteomes" id="UP001157006">
    <property type="component" value="Chromosome 6"/>
</dbReference>
<organism evidence="2 3">
    <name type="scientific">Vicia faba</name>
    <name type="common">Broad bean</name>
    <name type="synonym">Faba vulgaris</name>
    <dbReference type="NCBI Taxonomy" id="3906"/>
    <lineage>
        <taxon>Eukaryota</taxon>
        <taxon>Viridiplantae</taxon>
        <taxon>Streptophyta</taxon>
        <taxon>Embryophyta</taxon>
        <taxon>Tracheophyta</taxon>
        <taxon>Spermatophyta</taxon>
        <taxon>Magnoliopsida</taxon>
        <taxon>eudicotyledons</taxon>
        <taxon>Gunneridae</taxon>
        <taxon>Pentapetalae</taxon>
        <taxon>rosids</taxon>
        <taxon>fabids</taxon>
        <taxon>Fabales</taxon>
        <taxon>Fabaceae</taxon>
        <taxon>Papilionoideae</taxon>
        <taxon>50 kb inversion clade</taxon>
        <taxon>NPAAA clade</taxon>
        <taxon>Hologalegina</taxon>
        <taxon>IRL clade</taxon>
        <taxon>Fabeae</taxon>
        <taxon>Vicia</taxon>
    </lineage>
</organism>
<evidence type="ECO:0000256" key="1">
    <source>
        <dbReference type="SAM" id="MobiDB-lite"/>
    </source>
</evidence>
<evidence type="ECO:0000313" key="2">
    <source>
        <dbReference type="EMBL" id="CAI8616926.1"/>
    </source>
</evidence>
<sequence>MEFNPIDQDVNKFKVSDDVGDRQFDSNHGQRSYGYNYAVEDVLGNNFAVPGDGREANASSEEVVEYGQKNAANSNKKKKKGKGSRSDYAAPSPYTSSHNSGQYLALSKVILYQKSKYYSTSSFIWAFPLF</sequence>
<dbReference type="AlphaFoldDB" id="A0AAV1B3N7"/>
<evidence type="ECO:0000313" key="3">
    <source>
        <dbReference type="Proteomes" id="UP001157006"/>
    </source>
</evidence>
<accession>A0AAV1B3N7</accession>
<feature type="region of interest" description="Disordered" evidence="1">
    <location>
        <begin position="59"/>
        <end position="100"/>
    </location>
</feature>
<protein>
    <submittedName>
        <fullName evidence="2">Uncharacterized protein</fullName>
    </submittedName>
</protein>
<dbReference type="EMBL" id="OX451741">
    <property type="protein sequence ID" value="CAI8616926.1"/>
    <property type="molecule type" value="Genomic_DNA"/>
</dbReference>
<reference evidence="2 3" key="1">
    <citation type="submission" date="2023-01" db="EMBL/GenBank/DDBJ databases">
        <authorList>
            <person name="Kreplak J."/>
        </authorList>
    </citation>
    <scope>NUCLEOTIDE SEQUENCE [LARGE SCALE GENOMIC DNA]</scope>
</reference>
<gene>
    <name evidence="2" type="ORF">VFH_VI052160</name>
</gene>